<sequence>MWRALDDDCSGAITLRDWDLASYEALVEFKGWADRVHGSVVKAFRALDNASGNAKLSEGELHKALRGDDPCKADLEIVFDGLDVHSCYSLTEGDVKFLDLWDMAWESWLWDAKQKRKDEAAKRALKRIANSSPLPSRP</sequence>
<dbReference type="EMBL" id="HBGW01045288">
    <property type="protein sequence ID" value="CAD9572201.1"/>
    <property type="molecule type" value="Transcribed_RNA"/>
</dbReference>
<accession>A0A7S2KC24</accession>
<dbReference type="PROSITE" id="PS00018">
    <property type="entry name" value="EF_HAND_1"/>
    <property type="match status" value="1"/>
</dbReference>
<name>A0A7S2KC24_9DINO</name>
<organism evidence="1">
    <name type="scientific">Zooxanthella nutricula</name>
    <dbReference type="NCBI Taxonomy" id="1333877"/>
    <lineage>
        <taxon>Eukaryota</taxon>
        <taxon>Sar</taxon>
        <taxon>Alveolata</taxon>
        <taxon>Dinophyceae</taxon>
        <taxon>Peridiniales</taxon>
        <taxon>Peridiniales incertae sedis</taxon>
        <taxon>Zooxanthella</taxon>
    </lineage>
</organism>
<gene>
    <name evidence="1" type="ORF">BRAN1462_LOCUS28751</name>
</gene>
<reference evidence="1" key="1">
    <citation type="submission" date="2021-01" db="EMBL/GenBank/DDBJ databases">
        <authorList>
            <person name="Corre E."/>
            <person name="Pelletier E."/>
            <person name="Niang G."/>
            <person name="Scheremetjew M."/>
            <person name="Finn R."/>
            <person name="Kale V."/>
            <person name="Holt S."/>
            <person name="Cochrane G."/>
            <person name="Meng A."/>
            <person name="Brown T."/>
            <person name="Cohen L."/>
        </authorList>
    </citation>
    <scope>NUCLEOTIDE SEQUENCE</scope>
    <source>
        <strain evidence="1">RCC3387</strain>
    </source>
</reference>
<proteinExistence type="predicted"/>
<evidence type="ECO:0008006" key="2">
    <source>
        <dbReference type="Google" id="ProtNLM"/>
    </source>
</evidence>
<evidence type="ECO:0000313" key="1">
    <source>
        <dbReference type="EMBL" id="CAD9572201.1"/>
    </source>
</evidence>
<dbReference type="AlphaFoldDB" id="A0A7S2KC24"/>
<dbReference type="InterPro" id="IPR018247">
    <property type="entry name" value="EF_Hand_1_Ca_BS"/>
</dbReference>
<protein>
    <recommendedName>
        <fullName evidence="2">EF-hand domain-containing protein</fullName>
    </recommendedName>
</protein>